<evidence type="ECO:0000313" key="21">
    <source>
        <dbReference type="Proteomes" id="UP001295794"/>
    </source>
</evidence>
<keyword evidence="21" id="KW-1185">Reference proteome</keyword>
<dbReference type="EC" id="3.2.1.67" evidence="12"/>
<evidence type="ECO:0000256" key="16">
    <source>
        <dbReference type="RuleBase" id="RU361169"/>
    </source>
</evidence>
<evidence type="ECO:0000256" key="3">
    <source>
        <dbReference type="ARBA" id="ARBA00022525"/>
    </source>
</evidence>
<comment type="subcellular location">
    <subcellularLocation>
        <location evidence="1">Secreted</location>
    </subcellularLocation>
</comment>
<accession>A0AAD2HBR1</accession>
<keyword evidence="8" id="KW-0325">Glycoprotein</keyword>
<dbReference type="PANTHER" id="PTHR31736:SF11">
    <property type="entry name" value="EXOPOLYGALACTURONASE C-RELATED"/>
    <property type="match status" value="1"/>
</dbReference>
<feature type="signal peptide" evidence="18">
    <location>
        <begin position="1"/>
        <end position="28"/>
    </location>
</feature>
<evidence type="ECO:0000256" key="8">
    <source>
        <dbReference type="ARBA" id="ARBA00023180"/>
    </source>
</evidence>
<proteinExistence type="inferred from homology"/>
<reference evidence="20" key="1">
    <citation type="submission" date="2023-11" db="EMBL/GenBank/DDBJ databases">
        <authorList>
            <person name="De Vega J J."/>
            <person name="De Vega J J."/>
        </authorList>
    </citation>
    <scope>NUCLEOTIDE SEQUENCE</scope>
</reference>
<organism evidence="20 21">
    <name type="scientific">Mycena citricolor</name>
    <dbReference type="NCBI Taxonomy" id="2018698"/>
    <lineage>
        <taxon>Eukaryota</taxon>
        <taxon>Fungi</taxon>
        <taxon>Dikarya</taxon>
        <taxon>Basidiomycota</taxon>
        <taxon>Agaricomycotina</taxon>
        <taxon>Agaricomycetes</taxon>
        <taxon>Agaricomycetidae</taxon>
        <taxon>Agaricales</taxon>
        <taxon>Marasmiineae</taxon>
        <taxon>Mycenaceae</taxon>
        <taxon>Mycena</taxon>
    </lineage>
</organism>
<dbReference type="SUPFAM" id="SSF51126">
    <property type="entry name" value="Pectin lyase-like"/>
    <property type="match status" value="1"/>
</dbReference>
<keyword evidence="4 18" id="KW-0732">Signal</keyword>
<gene>
    <name evidence="19" type="ORF">MYCIT1_LOCUS15725</name>
    <name evidence="20" type="ORF">MYCIT1_LOCUS17212</name>
</gene>
<evidence type="ECO:0000256" key="11">
    <source>
        <dbReference type="ARBA" id="ARBA00037312"/>
    </source>
</evidence>
<protein>
    <recommendedName>
        <fullName evidence="12">galacturonan 1,4-alpha-galacturonidase</fullName>
        <ecNumber evidence="12">3.2.1.67</ecNumber>
    </recommendedName>
    <alternativeName>
        <fullName evidence="13">Galacturan 1,4-alpha-galacturonidase C</fullName>
    </alternativeName>
    <alternativeName>
        <fullName evidence="14">Poly(1,4-alpha-D-galacturonide)galacturonohydrolase C</fullName>
    </alternativeName>
</protein>
<dbReference type="Proteomes" id="UP001295794">
    <property type="component" value="Unassembled WGS sequence"/>
</dbReference>
<sequence length="489" mass="53604">MVSLTSSLDLASCFRFLLFSSLLSVVFAHEDHGEHGQPEHGGHGKHPGRKHCTVKHNRDGSDDSPNILAAFAECATNSLITFSRANYSAFTPVALTGLDDVIIHLDGNLLLPSSIPQVQHAINITKNQPSTYATPWFYFHGSNVQLIAADDFAWGRFIGFGEHWWDLRQQTLRPQLATFNITTGLMRNIKVIKPIAWGWNLPGTNIRVENHFVDAQPSNASRWETISFPFNTSVWCQASISLGKTSPSTGAIIVVAQRAYAPTYGCMHLRYFGHNGDDCISLINGADGVVAKNGFCGFSSHGLSVGSLGKNGAFQTVQNILFKNWTMDGAVYGARFKSWTGGNGFANNVTWEDIHLINVSTAIYITQNYFDQELGPPKTSGGPINSTHVSNFTYRNFTGSLNANWTDGTCITQPCWNFVPGIDGTQSIIFDLYPDTAVNISVGRVHVHPYQLPYSATNVICNATTLAPGEQDTLGFNCTRGPYVQTKTR</sequence>
<dbReference type="GO" id="GO:0004650">
    <property type="term" value="F:polygalacturonase activity"/>
    <property type="evidence" value="ECO:0007669"/>
    <property type="project" value="InterPro"/>
</dbReference>
<evidence type="ECO:0000256" key="15">
    <source>
        <dbReference type="ARBA" id="ARBA00048766"/>
    </source>
</evidence>
<keyword evidence="6 16" id="KW-0378">Hydrolase</keyword>
<feature type="compositionally biased region" description="Basic residues" evidence="17">
    <location>
        <begin position="43"/>
        <end position="52"/>
    </location>
</feature>
<keyword evidence="9 16" id="KW-0326">Glycosidase</keyword>
<dbReference type="EMBL" id="CAVNYO010000169">
    <property type="protein sequence ID" value="CAK5270927.1"/>
    <property type="molecule type" value="Genomic_DNA"/>
</dbReference>
<comment type="caution">
    <text evidence="20">The sequence shown here is derived from an EMBL/GenBank/DDBJ whole genome shotgun (WGS) entry which is preliminary data.</text>
</comment>
<dbReference type="Pfam" id="PF00295">
    <property type="entry name" value="Glyco_hydro_28"/>
    <property type="match status" value="1"/>
</dbReference>
<dbReference type="PANTHER" id="PTHR31736">
    <property type="match status" value="1"/>
</dbReference>
<dbReference type="GO" id="GO:0005576">
    <property type="term" value="C:extracellular region"/>
    <property type="evidence" value="ECO:0007669"/>
    <property type="project" value="UniProtKB-SubCell"/>
</dbReference>
<name>A0AAD2HBR1_9AGAR</name>
<keyword evidence="3" id="KW-0964">Secreted</keyword>
<comment type="similarity">
    <text evidence="2 16">Belongs to the glycosyl hydrolase 28 family.</text>
</comment>
<keyword evidence="7" id="KW-1015">Disulfide bond</keyword>
<dbReference type="Gene3D" id="2.160.20.10">
    <property type="entry name" value="Single-stranded right-handed beta-helix, Pectin lyase-like"/>
    <property type="match status" value="1"/>
</dbReference>
<keyword evidence="10" id="KW-0961">Cell wall biogenesis/degradation</keyword>
<dbReference type="GO" id="GO:0005975">
    <property type="term" value="P:carbohydrate metabolic process"/>
    <property type="evidence" value="ECO:0007669"/>
    <property type="project" value="InterPro"/>
</dbReference>
<dbReference type="EMBL" id="CAVNYO010000178">
    <property type="protein sequence ID" value="CAK5271850.1"/>
    <property type="molecule type" value="Genomic_DNA"/>
</dbReference>
<evidence type="ECO:0000256" key="4">
    <source>
        <dbReference type="ARBA" id="ARBA00022729"/>
    </source>
</evidence>
<dbReference type="AlphaFoldDB" id="A0AAD2HBR1"/>
<evidence type="ECO:0000256" key="13">
    <source>
        <dbReference type="ARBA" id="ARBA00041474"/>
    </source>
</evidence>
<evidence type="ECO:0000256" key="6">
    <source>
        <dbReference type="ARBA" id="ARBA00022801"/>
    </source>
</evidence>
<feature type="compositionally biased region" description="Basic and acidic residues" evidence="17">
    <location>
        <begin position="33"/>
        <end position="42"/>
    </location>
</feature>
<feature type="chain" id="PRO_5042440739" description="galacturonan 1,4-alpha-galacturonidase" evidence="18">
    <location>
        <begin position="29"/>
        <end position="489"/>
    </location>
</feature>
<evidence type="ECO:0000256" key="17">
    <source>
        <dbReference type="SAM" id="MobiDB-lite"/>
    </source>
</evidence>
<evidence type="ECO:0000256" key="9">
    <source>
        <dbReference type="ARBA" id="ARBA00023295"/>
    </source>
</evidence>
<evidence type="ECO:0000256" key="7">
    <source>
        <dbReference type="ARBA" id="ARBA00023157"/>
    </source>
</evidence>
<dbReference type="GO" id="GO:0047911">
    <property type="term" value="F:galacturan 1,4-alpha-galacturonidase activity"/>
    <property type="evidence" value="ECO:0007669"/>
    <property type="project" value="UniProtKB-EC"/>
</dbReference>
<evidence type="ECO:0000256" key="5">
    <source>
        <dbReference type="ARBA" id="ARBA00022737"/>
    </source>
</evidence>
<dbReference type="InterPro" id="IPR000743">
    <property type="entry name" value="Glyco_hydro_28"/>
</dbReference>
<evidence type="ECO:0000256" key="18">
    <source>
        <dbReference type="SAM" id="SignalP"/>
    </source>
</evidence>
<evidence type="ECO:0000256" key="14">
    <source>
        <dbReference type="ARBA" id="ARBA00042262"/>
    </source>
</evidence>
<evidence type="ECO:0000256" key="12">
    <source>
        <dbReference type="ARBA" id="ARBA00038933"/>
    </source>
</evidence>
<evidence type="ECO:0000313" key="20">
    <source>
        <dbReference type="EMBL" id="CAK5271850.1"/>
    </source>
</evidence>
<feature type="region of interest" description="Disordered" evidence="17">
    <location>
        <begin position="33"/>
        <end position="52"/>
    </location>
</feature>
<dbReference type="InterPro" id="IPR011050">
    <property type="entry name" value="Pectin_lyase_fold/virulence"/>
</dbReference>
<evidence type="ECO:0000313" key="19">
    <source>
        <dbReference type="EMBL" id="CAK5270927.1"/>
    </source>
</evidence>
<dbReference type="GO" id="GO:0071555">
    <property type="term" value="P:cell wall organization"/>
    <property type="evidence" value="ECO:0007669"/>
    <property type="project" value="UniProtKB-KW"/>
</dbReference>
<evidence type="ECO:0000256" key="1">
    <source>
        <dbReference type="ARBA" id="ARBA00004613"/>
    </source>
</evidence>
<comment type="function">
    <text evidence="11">Specific in hydrolyzing the terminal glycosidic bond of polygalacturonic acid and oligogalacturonates.</text>
</comment>
<dbReference type="InterPro" id="IPR012334">
    <property type="entry name" value="Pectin_lyas_fold"/>
</dbReference>
<evidence type="ECO:0000256" key="10">
    <source>
        <dbReference type="ARBA" id="ARBA00023316"/>
    </source>
</evidence>
<keyword evidence="5" id="KW-0677">Repeat</keyword>
<evidence type="ECO:0000256" key="2">
    <source>
        <dbReference type="ARBA" id="ARBA00008834"/>
    </source>
</evidence>
<comment type="catalytic activity">
    <reaction evidence="15">
        <text>[(1-&gt;4)-alpha-D-galacturonosyl](n) + H2O = alpha-D-galacturonate + [(1-&gt;4)-alpha-D-galacturonosyl](n-1)</text>
        <dbReference type="Rhea" id="RHEA:14117"/>
        <dbReference type="Rhea" id="RHEA-COMP:14570"/>
        <dbReference type="Rhea" id="RHEA-COMP:14572"/>
        <dbReference type="ChEBI" id="CHEBI:15377"/>
        <dbReference type="ChEBI" id="CHEBI:58658"/>
        <dbReference type="ChEBI" id="CHEBI:140523"/>
        <dbReference type="EC" id="3.2.1.67"/>
    </reaction>
</comment>